<dbReference type="Gene3D" id="3.40.50.1000">
    <property type="entry name" value="HAD superfamily/HAD-like"/>
    <property type="match status" value="1"/>
</dbReference>
<dbReference type="SFLD" id="SFLDG01129">
    <property type="entry name" value="C1.5:_HAD__Beta-PGM__Phosphata"/>
    <property type="match status" value="1"/>
</dbReference>
<dbReference type="Gene3D" id="1.10.150.750">
    <property type="match status" value="1"/>
</dbReference>
<dbReference type="InterPro" id="IPR036412">
    <property type="entry name" value="HAD-like_sf"/>
</dbReference>
<proteinExistence type="predicted"/>
<gene>
    <name evidence="2" type="ORF">AVDCRST_MAG18-1754</name>
</gene>
<dbReference type="PANTHER" id="PTHR43316">
    <property type="entry name" value="HYDROLASE, HALOACID DELAHOGENASE-RELATED"/>
    <property type="match status" value="1"/>
</dbReference>
<dbReference type="InterPro" id="IPR006328">
    <property type="entry name" value="2-HAD"/>
</dbReference>
<dbReference type="NCBIfam" id="TIGR01493">
    <property type="entry name" value="HAD-SF-IA-v2"/>
    <property type="match status" value="1"/>
</dbReference>
<organism evidence="2">
    <name type="scientific">uncultured Thermomicrobiales bacterium</name>
    <dbReference type="NCBI Taxonomy" id="1645740"/>
    <lineage>
        <taxon>Bacteria</taxon>
        <taxon>Pseudomonadati</taxon>
        <taxon>Thermomicrobiota</taxon>
        <taxon>Thermomicrobia</taxon>
        <taxon>Thermomicrobiales</taxon>
        <taxon>environmental samples</taxon>
    </lineage>
</organism>
<dbReference type="InterPro" id="IPR023214">
    <property type="entry name" value="HAD_sf"/>
</dbReference>
<dbReference type="InterPro" id="IPR051540">
    <property type="entry name" value="S-2-haloacid_dehalogenase"/>
</dbReference>
<name>A0A6J4V5B2_9BACT</name>
<protein>
    <submittedName>
        <fullName evidence="2">2-haloalkanoic acid dehalogenase</fullName>
        <ecNumber evidence="2">3.8.1.2</ecNumber>
    </submittedName>
</protein>
<sequence length="236" mass="25717">MLDFGRFTHLTFDCYGTLIDWEAGILAALQPVLTGHGLSLPDEQVLELFGELEAAAEAGPYQPYSAVLTAVLAGFGQHLGFTLADDEREALARSVPDWPPFPDTVEALGALAKHCKLVILSNIDDDLFAGSARHLRTDFAEVITAQQVGSYKPNVGNFRHALQKLAIPSEQILHVAQSLFHDIAPAKEVGLTTVWVNRRHDRPGFGATPPARVQPDLEVPDLRSLAALVERQLVAR</sequence>
<reference evidence="2" key="1">
    <citation type="submission" date="2020-02" db="EMBL/GenBank/DDBJ databases">
        <authorList>
            <person name="Meier V. D."/>
        </authorList>
    </citation>
    <scope>NUCLEOTIDE SEQUENCE</scope>
    <source>
        <strain evidence="2">AVDCRST_MAG18</strain>
    </source>
</reference>
<dbReference type="SUPFAM" id="SSF56784">
    <property type="entry name" value="HAD-like"/>
    <property type="match status" value="1"/>
</dbReference>
<evidence type="ECO:0000313" key="2">
    <source>
        <dbReference type="EMBL" id="CAA9568956.1"/>
    </source>
</evidence>
<dbReference type="GO" id="GO:0018784">
    <property type="term" value="F:(S)-2-haloacid dehalogenase activity"/>
    <property type="evidence" value="ECO:0007669"/>
    <property type="project" value="UniProtKB-EC"/>
</dbReference>
<dbReference type="Pfam" id="PF00702">
    <property type="entry name" value="Hydrolase"/>
    <property type="match status" value="1"/>
</dbReference>
<dbReference type="NCBIfam" id="TIGR01549">
    <property type="entry name" value="HAD-SF-IA-v1"/>
    <property type="match status" value="1"/>
</dbReference>
<dbReference type="EC" id="3.8.1.2" evidence="2"/>
<dbReference type="InterPro" id="IPR006439">
    <property type="entry name" value="HAD-SF_hydro_IA"/>
</dbReference>
<dbReference type="SFLD" id="SFLDS00003">
    <property type="entry name" value="Haloacid_Dehalogenase"/>
    <property type="match status" value="1"/>
</dbReference>
<keyword evidence="1 2" id="KW-0378">Hydrolase</keyword>
<evidence type="ECO:0000256" key="1">
    <source>
        <dbReference type="ARBA" id="ARBA00022801"/>
    </source>
</evidence>
<dbReference type="EMBL" id="CADCWN010000135">
    <property type="protein sequence ID" value="CAA9568956.1"/>
    <property type="molecule type" value="Genomic_DNA"/>
</dbReference>
<dbReference type="NCBIfam" id="TIGR01428">
    <property type="entry name" value="HAD_type_II"/>
    <property type="match status" value="1"/>
</dbReference>
<dbReference type="AlphaFoldDB" id="A0A6J4V5B2"/>
<accession>A0A6J4V5B2</accession>
<dbReference type="PRINTS" id="PR00413">
    <property type="entry name" value="HADHALOGNASE"/>
</dbReference>
<dbReference type="PANTHER" id="PTHR43316:SF9">
    <property type="entry name" value="ACID DEHALOGENASE, PUTATIVE (AFU_ORTHOLOGUE AFUA_6G14460)-RELATED"/>
    <property type="match status" value="1"/>
</dbReference>